<dbReference type="KEGG" id="cbr:CBG_27224"/>
<dbReference type="AlphaFoldDB" id="B6IFU7"/>
<feature type="transmembrane region" description="Helical" evidence="1">
    <location>
        <begin position="12"/>
        <end position="39"/>
    </location>
</feature>
<keyword evidence="1" id="KW-1133">Transmembrane helix</keyword>
<protein>
    <submittedName>
        <fullName evidence="2">Protein CBG27224</fullName>
    </submittedName>
</protein>
<evidence type="ECO:0000313" key="2">
    <source>
        <dbReference type="EMBL" id="CAR98763.1"/>
    </source>
</evidence>
<sequence length="100" mass="11084">MLRAHTAQSNTHLGIFAVLLDCFCVFIAPAAVISLDVLFKSNEFFAKVLPFLGYPTILYTLLAVVTIGTSFLTRNGLLFQIRFVHNEQVPPANPIHPNRA</sequence>
<dbReference type="Proteomes" id="UP000008549">
    <property type="component" value="Unassembled WGS sequence"/>
</dbReference>
<dbReference type="CTD" id="68918680"/>
<keyword evidence="1" id="KW-0472">Membrane</keyword>
<evidence type="ECO:0000256" key="1">
    <source>
        <dbReference type="SAM" id="Phobius"/>
    </source>
</evidence>
<keyword evidence="1" id="KW-0812">Transmembrane</keyword>
<dbReference type="GeneID" id="68918680"/>
<accession>B6IFU7</accession>
<reference evidence="2 3" key="2">
    <citation type="journal article" date="2011" name="PLoS Genet.">
        <title>Caenorhabditis briggsae recombinant inbred line genotypes reveal inter-strain incompatibility and the evolution of recombination.</title>
        <authorList>
            <person name="Ross J.A."/>
            <person name="Koboldt D.C."/>
            <person name="Staisch J.E."/>
            <person name="Chamberlin H.M."/>
            <person name="Gupta B.P."/>
            <person name="Miller R.D."/>
            <person name="Baird S.E."/>
            <person name="Haag E.S."/>
        </authorList>
    </citation>
    <scope>NUCLEOTIDE SEQUENCE [LARGE SCALE GENOMIC DNA]</scope>
    <source>
        <strain evidence="2 3">AF16</strain>
    </source>
</reference>
<reference evidence="2 3" key="1">
    <citation type="journal article" date="2003" name="PLoS Biol.">
        <title>The genome sequence of Caenorhabditis briggsae: a platform for comparative genomics.</title>
        <authorList>
            <person name="Stein L.D."/>
            <person name="Bao Z."/>
            <person name="Blasiar D."/>
            <person name="Blumenthal T."/>
            <person name="Brent M.R."/>
            <person name="Chen N."/>
            <person name="Chinwalla A."/>
            <person name="Clarke L."/>
            <person name="Clee C."/>
            <person name="Coghlan A."/>
            <person name="Coulson A."/>
            <person name="D'Eustachio P."/>
            <person name="Fitch D.H."/>
            <person name="Fulton L.A."/>
            <person name="Fulton R.E."/>
            <person name="Griffiths-Jones S."/>
            <person name="Harris T.W."/>
            <person name="Hillier L.W."/>
            <person name="Kamath R."/>
            <person name="Kuwabara P.E."/>
            <person name="Mardis E.R."/>
            <person name="Marra M.A."/>
            <person name="Miner T.L."/>
            <person name="Minx P."/>
            <person name="Mullikin J.C."/>
            <person name="Plumb R.W."/>
            <person name="Rogers J."/>
            <person name="Schein J.E."/>
            <person name="Sohrmann M."/>
            <person name="Spieth J."/>
            <person name="Stajich J.E."/>
            <person name="Wei C."/>
            <person name="Willey D."/>
            <person name="Wilson R.K."/>
            <person name="Durbin R."/>
            <person name="Waterston R.H."/>
        </authorList>
    </citation>
    <scope>NUCLEOTIDE SEQUENCE [LARGE SCALE GENOMIC DNA]</scope>
    <source>
        <strain evidence="2 3">AF16</strain>
    </source>
</reference>
<dbReference type="RefSeq" id="XP_045098333.1">
    <property type="nucleotide sequence ID" value="XM_045238138.1"/>
</dbReference>
<dbReference type="EMBL" id="HE601135">
    <property type="protein sequence ID" value="CAR98763.1"/>
    <property type="molecule type" value="Genomic_DNA"/>
</dbReference>
<evidence type="ECO:0000313" key="4">
    <source>
        <dbReference type="WormBase" id="CBG27224"/>
    </source>
</evidence>
<gene>
    <name evidence="2 4" type="ORF">CBG27224</name>
    <name evidence="2" type="ORF">CBG_27224</name>
</gene>
<organism evidence="2 3">
    <name type="scientific">Caenorhabditis briggsae</name>
    <dbReference type="NCBI Taxonomy" id="6238"/>
    <lineage>
        <taxon>Eukaryota</taxon>
        <taxon>Metazoa</taxon>
        <taxon>Ecdysozoa</taxon>
        <taxon>Nematoda</taxon>
        <taxon>Chromadorea</taxon>
        <taxon>Rhabditida</taxon>
        <taxon>Rhabditina</taxon>
        <taxon>Rhabditomorpha</taxon>
        <taxon>Rhabditoidea</taxon>
        <taxon>Rhabditidae</taxon>
        <taxon>Peloderinae</taxon>
        <taxon>Caenorhabditis</taxon>
    </lineage>
</organism>
<keyword evidence="3" id="KW-1185">Reference proteome</keyword>
<dbReference type="InParanoid" id="B6IFU7"/>
<name>B6IFU7_CAEBR</name>
<feature type="transmembrane region" description="Helical" evidence="1">
    <location>
        <begin position="51"/>
        <end position="72"/>
    </location>
</feature>
<dbReference type="WormBase" id="CBG27224">
    <property type="protein sequence ID" value="CBP39392"/>
    <property type="gene ID" value="WBGene00088638"/>
</dbReference>
<dbReference type="HOGENOM" id="CLU_2308553_0_0_1"/>
<evidence type="ECO:0000313" key="3">
    <source>
        <dbReference type="Proteomes" id="UP000008549"/>
    </source>
</evidence>
<proteinExistence type="predicted"/>